<feature type="transmembrane region" description="Helical" evidence="7">
    <location>
        <begin position="180"/>
        <end position="200"/>
    </location>
</feature>
<keyword evidence="5" id="KW-0418">Kinase</keyword>
<feature type="transmembrane region" description="Helical" evidence="7">
    <location>
        <begin position="157"/>
        <end position="174"/>
    </location>
</feature>
<evidence type="ECO:0000256" key="3">
    <source>
        <dbReference type="ARBA" id="ARBA00022553"/>
    </source>
</evidence>
<dbReference type="InterPro" id="IPR001789">
    <property type="entry name" value="Sig_transdc_resp-reg_receiver"/>
</dbReference>
<dbReference type="CDD" id="cd17546">
    <property type="entry name" value="REC_hyHK_CKI1_RcsC-like"/>
    <property type="match status" value="1"/>
</dbReference>
<dbReference type="Proteomes" id="UP001064632">
    <property type="component" value="Chromosome"/>
</dbReference>
<evidence type="ECO:0000313" key="11">
    <source>
        <dbReference type="Proteomes" id="UP001064632"/>
    </source>
</evidence>
<dbReference type="GO" id="GO:0005524">
    <property type="term" value="F:ATP binding"/>
    <property type="evidence" value="ECO:0007669"/>
    <property type="project" value="UniProtKB-KW"/>
</dbReference>
<feature type="domain" description="Response regulatory" evidence="9">
    <location>
        <begin position="480"/>
        <end position="597"/>
    </location>
</feature>
<dbReference type="Gene3D" id="1.10.287.130">
    <property type="match status" value="1"/>
</dbReference>
<protein>
    <recommendedName>
        <fullName evidence="2">histidine kinase</fullName>
        <ecNumber evidence="2">2.7.13.3</ecNumber>
    </recommendedName>
</protein>
<dbReference type="SUPFAM" id="SSF47226">
    <property type="entry name" value="Histidine-containing phosphotransfer domain, HPT domain"/>
    <property type="match status" value="1"/>
</dbReference>
<dbReference type="PROSITE" id="PS50110">
    <property type="entry name" value="RESPONSE_REGULATORY"/>
    <property type="match status" value="1"/>
</dbReference>
<keyword evidence="7" id="KW-0812">Transmembrane</keyword>
<keyword evidence="4" id="KW-0808">Transferase</keyword>
<dbReference type="RefSeq" id="WP_261697027.1">
    <property type="nucleotide sequence ID" value="NZ_CP104694.1"/>
</dbReference>
<evidence type="ECO:0000259" key="8">
    <source>
        <dbReference type="PROSITE" id="PS50109"/>
    </source>
</evidence>
<keyword evidence="7" id="KW-1133">Transmembrane helix</keyword>
<dbReference type="InterPro" id="IPR004358">
    <property type="entry name" value="Sig_transdc_His_kin-like_C"/>
</dbReference>
<gene>
    <name evidence="10" type="ORF">N4264_10745</name>
</gene>
<evidence type="ECO:0000256" key="4">
    <source>
        <dbReference type="ARBA" id="ARBA00022679"/>
    </source>
</evidence>
<dbReference type="Gene3D" id="3.30.565.10">
    <property type="entry name" value="Histidine kinase-like ATPase, C-terminal domain"/>
    <property type="match status" value="1"/>
</dbReference>
<dbReference type="InterPro" id="IPR036097">
    <property type="entry name" value="HisK_dim/P_sf"/>
</dbReference>
<dbReference type="InterPro" id="IPR003661">
    <property type="entry name" value="HisK_dim/P_dom"/>
</dbReference>
<dbReference type="SUPFAM" id="SSF47384">
    <property type="entry name" value="Homodimeric domain of signal transducing histidine kinase"/>
    <property type="match status" value="1"/>
</dbReference>
<dbReference type="SUPFAM" id="SSF55874">
    <property type="entry name" value="ATPase domain of HSP90 chaperone/DNA topoisomerase II/histidine kinase"/>
    <property type="match status" value="1"/>
</dbReference>
<dbReference type="InterPro" id="IPR011006">
    <property type="entry name" value="CheY-like_superfamily"/>
</dbReference>
<dbReference type="Pfam" id="PF00512">
    <property type="entry name" value="HisKA"/>
    <property type="match status" value="1"/>
</dbReference>
<dbReference type="SMART" id="SM00387">
    <property type="entry name" value="HATPase_c"/>
    <property type="match status" value="1"/>
</dbReference>
<dbReference type="PANTHER" id="PTHR43047:SF72">
    <property type="entry name" value="OSMOSENSING HISTIDINE PROTEIN KINASE SLN1"/>
    <property type="match status" value="1"/>
</dbReference>
<feature type="domain" description="Histidine kinase" evidence="8">
    <location>
        <begin position="227"/>
        <end position="452"/>
    </location>
</feature>
<keyword evidence="10" id="KW-0547">Nucleotide-binding</keyword>
<organism evidence="10 11">
    <name type="scientific">Tahibacter amnicola</name>
    <dbReference type="NCBI Taxonomy" id="2976241"/>
    <lineage>
        <taxon>Bacteria</taxon>
        <taxon>Pseudomonadati</taxon>
        <taxon>Pseudomonadota</taxon>
        <taxon>Gammaproteobacteria</taxon>
        <taxon>Lysobacterales</taxon>
        <taxon>Rhodanobacteraceae</taxon>
        <taxon>Tahibacter</taxon>
    </lineage>
</organism>
<evidence type="ECO:0000256" key="6">
    <source>
        <dbReference type="PROSITE-ProRule" id="PRU00169"/>
    </source>
</evidence>
<dbReference type="InterPro" id="IPR036890">
    <property type="entry name" value="HATPase_C_sf"/>
</dbReference>
<feature type="transmembrane region" description="Helical" evidence="7">
    <location>
        <begin position="111"/>
        <end position="129"/>
    </location>
</feature>
<dbReference type="EMBL" id="CP104694">
    <property type="protein sequence ID" value="UXI70076.1"/>
    <property type="molecule type" value="Genomic_DNA"/>
</dbReference>
<feature type="modified residue" description="4-aspartylphosphate" evidence="6">
    <location>
        <position position="529"/>
    </location>
</feature>
<feature type="transmembrane region" description="Helical" evidence="7">
    <location>
        <begin position="84"/>
        <end position="102"/>
    </location>
</feature>
<evidence type="ECO:0000256" key="7">
    <source>
        <dbReference type="SAM" id="Phobius"/>
    </source>
</evidence>
<feature type="transmembrane region" description="Helical" evidence="7">
    <location>
        <begin position="38"/>
        <end position="57"/>
    </location>
</feature>
<evidence type="ECO:0000313" key="10">
    <source>
        <dbReference type="EMBL" id="UXI70076.1"/>
    </source>
</evidence>
<dbReference type="Pfam" id="PF00072">
    <property type="entry name" value="Response_reg"/>
    <property type="match status" value="1"/>
</dbReference>
<keyword evidence="11" id="KW-1185">Reference proteome</keyword>
<dbReference type="CDD" id="cd00082">
    <property type="entry name" value="HisKA"/>
    <property type="match status" value="1"/>
</dbReference>
<dbReference type="InterPro" id="IPR005467">
    <property type="entry name" value="His_kinase_dom"/>
</dbReference>
<accession>A0ABY6BND3</accession>
<keyword evidence="7" id="KW-0472">Membrane</keyword>
<evidence type="ECO:0000256" key="5">
    <source>
        <dbReference type="ARBA" id="ARBA00022777"/>
    </source>
</evidence>
<dbReference type="InterPro" id="IPR036641">
    <property type="entry name" value="HPT_dom_sf"/>
</dbReference>
<sequence length="730" mass="78780">MYHADPPDQKPLSLVAVAERLRNERIDRVVAGYREYHVALRRVLIMAITCVWAYFWGRGGDPNSPENLARMALGKVLPIEGARVLPYAVAFFVISLIWLYAVRSGRIKPGLWPDAAGSVANFIGIAVLLKLSWNLNLWAVPLLPLASIVICVRFSRYAFWASMAASVVIVGGAAPEGYWITRPAFAVFAVVLLVGLPMTVNRVLGALHAVSQAAVRSRDAQSRFIATMSHELRTPLNAIIPAAALIETERLSSGDRELIESLAANAAVLLHRVNEVLDVAAIDRGQLHIANEPFRFSSVLHAMQNVVGQQARDKPIRLEVQLDDGLDEVVMGDAGRVEQVLTNLVSNAIKFTPANGHVRVHVARDDHAPGNDGRLSLLCSVSDTGIGIADSDKAKIFLPFHQVSAGSARRHGGVGLGLHIVRSVSDRLGGTLAVSDNPGGGTVFQWRVSFACAAPGQALPSALNTLAALDQHRAAVPSLRCLVIEDNGPNRDILQRLLTRAGHTADFAATGPAGLALTRESTYDAVFLDLHMPGMSGMDVLAELRRPGVWPLTPPVVVLSADSDPESIAASLRRGATAYLPKPIVPQRLLDVLRQIAFQNAERSRESERLAPAFPAAADEPRQSPTDVLRQLGSTEAVRTYLNALIEEMDTALQGMDQAMQAGETAAALDHLHVLRNVFQSADFHPGILACSDMANALHTGQDLGAALSQIRLRVSQAKIRLRHEPELHA</sequence>
<keyword evidence="3 6" id="KW-0597">Phosphoprotein</keyword>
<keyword evidence="10" id="KW-0067">ATP-binding</keyword>
<reference evidence="10" key="1">
    <citation type="submission" date="2022-09" db="EMBL/GenBank/DDBJ databases">
        <title>Tahibacter sp. nov., isolated from a fresh water.</title>
        <authorList>
            <person name="Baek J.H."/>
            <person name="Lee J.K."/>
            <person name="Kim J.M."/>
            <person name="Jeon C.O."/>
        </authorList>
    </citation>
    <scope>NUCLEOTIDE SEQUENCE</scope>
    <source>
        <strain evidence="10">W38</strain>
    </source>
</reference>
<dbReference type="EC" id="2.7.13.3" evidence="2"/>
<name>A0ABY6BND3_9GAMM</name>
<dbReference type="SUPFAM" id="SSF52172">
    <property type="entry name" value="CheY-like"/>
    <property type="match status" value="1"/>
</dbReference>
<dbReference type="SMART" id="SM00388">
    <property type="entry name" value="HisKA"/>
    <property type="match status" value="1"/>
</dbReference>
<evidence type="ECO:0000256" key="1">
    <source>
        <dbReference type="ARBA" id="ARBA00000085"/>
    </source>
</evidence>
<dbReference type="PROSITE" id="PS50109">
    <property type="entry name" value="HIS_KIN"/>
    <property type="match status" value="1"/>
</dbReference>
<dbReference type="PRINTS" id="PR00344">
    <property type="entry name" value="BCTRLSENSOR"/>
</dbReference>
<proteinExistence type="predicted"/>
<dbReference type="PANTHER" id="PTHR43047">
    <property type="entry name" value="TWO-COMPONENT HISTIDINE PROTEIN KINASE"/>
    <property type="match status" value="1"/>
</dbReference>
<dbReference type="InterPro" id="IPR003594">
    <property type="entry name" value="HATPase_dom"/>
</dbReference>
<dbReference type="Gene3D" id="3.40.50.2300">
    <property type="match status" value="1"/>
</dbReference>
<dbReference type="Pfam" id="PF02518">
    <property type="entry name" value="HATPase_c"/>
    <property type="match status" value="1"/>
</dbReference>
<comment type="catalytic activity">
    <reaction evidence="1">
        <text>ATP + protein L-histidine = ADP + protein N-phospho-L-histidine.</text>
        <dbReference type="EC" id="2.7.13.3"/>
    </reaction>
</comment>
<dbReference type="SMART" id="SM00448">
    <property type="entry name" value="REC"/>
    <property type="match status" value="1"/>
</dbReference>
<evidence type="ECO:0000256" key="2">
    <source>
        <dbReference type="ARBA" id="ARBA00012438"/>
    </source>
</evidence>
<evidence type="ECO:0000259" key="9">
    <source>
        <dbReference type="PROSITE" id="PS50110"/>
    </source>
</evidence>